<evidence type="ECO:0000313" key="3">
    <source>
        <dbReference type="Proteomes" id="UP000464787"/>
    </source>
</evidence>
<feature type="region of interest" description="Disordered" evidence="1">
    <location>
        <begin position="1"/>
        <end position="55"/>
    </location>
</feature>
<dbReference type="KEGG" id="xyk:GT347_18330"/>
<sequence>MAFLPSVRSSTDSTPFARTLSSSDECSSSPGLIHEPLPPAALTQTARPGDFTDPRRATNVSDVMALLERLPRSTRDSSVSVIRAVKRALQERGFSLPRMAVRPWVALARPRLFSAELAGLKAVRDSLMEACRDDVMALCDHASFRPLLASCTACADIPTRDFLHTHESALVHYLFHHLRGRPATRQEVSRLMGTDQQPGNQNLARALEPHKQAVYDQVRHLAAQGFATPLTEIDALLSARGRRLTNSQLPQLAELLPELERSRGWVYPRGQAPKSFPGCRPDNPAFVLFRGQPAIGDRPASAGFAFYLHQQHPGGCPSQECEKALARFDPQLDRATRHEYIDTLLLRRLLQPLDMHLVIVNPDMVCARLRESILASCPRRGCSPDDNGAPDEKPESDGPDEPSGRVAAPSPERDGQTIGHGVADARRVFEQLRSLSIDGRLGDCLARDELGRPILDPSALQRMLQQQHPGLRIRLAYEVLKGLTPGGIAATLAQRQWLKPPPTSRQLCACLKALQKELPLIAFAPHNQIVACINRRWPQFFCTTQMLDDLMQRSRSAKASVAKVIDELIASQRIFLFANARATALNPHTLRSHLTFSGNCTTPALVRLLLAERWDRLRFPPTPFIDSMLWGSPRGRQQNARLLMQRLEHTPGGPMPDWSTFMQAFEQEFCPPNEQGVRPLYQGGAPINLYLALELEYALESEARSDGAASAPAVPPARPARPAPPQRQRRRPVDLGEDDPAPKKMATQAPAPGWLRFDRSPRILTRSADARPGGLYELACAIGNALQDFAQVGLPGHRPDHPASLQTALLDFGPDAPGTVPQARRTPDGAAWELLQLDADHWALVGPLLLADLDIAVVQHQAPAGSFAALRREGRALMLLESSGAEARPLAAAEFQALFRRPDGGFAAAVPGAACRGAASRQLSYASFPGYVQACEAIGEAMWCDPPLDSFARWLDDRLDAPPGTPHAQMHRLRREAWMGFSHGQRVAGFLLERHRSRWWPVPGMPPLTHQKAFLGALRAQLSQHRQVGLLSLPGAFPVVAAGIVNGELAARFGRVSRPLAPLVEAAARQAVQWPPCTLYLQSS</sequence>
<accession>A0A857J966</accession>
<dbReference type="EMBL" id="CP047650">
    <property type="protein sequence ID" value="QHI99763.1"/>
    <property type="molecule type" value="Genomic_DNA"/>
</dbReference>
<reference evidence="2 3" key="1">
    <citation type="submission" date="2020-01" db="EMBL/GenBank/DDBJ databases">
        <title>Genome sequencing of strain KACC 21265.</title>
        <authorList>
            <person name="Heo J."/>
            <person name="Kim S.-J."/>
            <person name="Kim J.-S."/>
            <person name="Hong S.-B."/>
            <person name="Kwon S.-W."/>
        </authorList>
    </citation>
    <scope>NUCLEOTIDE SEQUENCE [LARGE SCALE GENOMIC DNA]</scope>
    <source>
        <strain evidence="2 3">KACC 21265</strain>
    </source>
</reference>
<feature type="compositionally biased region" description="Pro residues" evidence="1">
    <location>
        <begin position="713"/>
        <end position="725"/>
    </location>
</feature>
<feature type="region of interest" description="Disordered" evidence="1">
    <location>
        <begin position="704"/>
        <end position="752"/>
    </location>
</feature>
<name>A0A857J966_9BURK</name>
<feature type="region of interest" description="Disordered" evidence="1">
    <location>
        <begin position="379"/>
        <end position="420"/>
    </location>
</feature>
<evidence type="ECO:0000313" key="2">
    <source>
        <dbReference type="EMBL" id="QHI99763.1"/>
    </source>
</evidence>
<gene>
    <name evidence="2" type="ORF">GT347_18330</name>
</gene>
<proteinExistence type="predicted"/>
<dbReference type="RefSeq" id="WP_160553574.1">
    <property type="nucleotide sequence ID" value="NZ_CP047650.1"/>
</dbReference>
<dbReference type="AlphaFoldDB" id="A0A857J966"/>
<evidence type="ECO:0000256" key="1">
    <source>
        <dbReference type="SAM" id="MobiDB-lite"/>
    </source>
</evidence>
<dbReference type="Proteomes" id="UP000464787">
    <property type="component" value="Chromosome"/>
</dbReference>
<keyword evidence="3" id="KW-1185">Reference proteome</keyword>
<organism evidence="2 3">
    <name type="scientific">Xylophilus rhododendri</name>
    <dbReference type="NCBI Taxonomy" id="2697032"/>
    <lineage>
        <taxon>Bacteria</taxon>
        <taxon>Pseudomonadati</taxon>
        <taxon>Pseudomonadota</taxon>
        <taxon>Betaproteobacteria</taxon>
        <taxon>Burkholderiales</taxon>
        <taxon>Xylophilus</taxon>
    </lineage>
</organism>
<feature type="compositionally biased region" description="Polar residues" evidence="1">
    <location>
        <begin position="7"/>
        <end position="30"/>
    </location>
</feature>
<protein>
    <submittedName>
        <fullName evidence="2">Uncharacterized protein</fullName>
    </submittedName>
</protein>